<sequence length="208" mass="23970">MTSVISYIEHNKKRLVFLISMLSILGASILIWNYQKVKKEAAAQDEMFQAVYEFEAGEYTKALQGDDTHAGFLDIIQTYGITQAANLAHFYSGVCYMQQTNYEEAIQHLKKFKAKDYLLQARAWSLIGDALVEQQSYSQAVQYYKKAAEYKPNEVFSPIYLVKAAIAYEAQKDYRNALKCYQKIAKEYTKSSLYTEAKKHIDRLEALM</sequence>
<dbReference type="Pfam" id="PF13432">
    <property type="entry name" value="TPR_16"/>
    <property type="match status" value="1"/>
</dbReference>
<reference evidence="3 4" key="1">
    <citation type="journal article" date="2010" name="J. Bacteriol.">
        <title>The genome of the amoeba symbiont 'Candidatus Amoebophilus asiaticus' reveals common mechanisms for host cell interaction among amoeba-associated bacteria.</title>
        <authorList>
            <person name="Schmitz-Esser S."/>
            <person name="Tischler P."/>
            <person name="Arnold R."/>
            <person name="Montanaro J."/>
            <person name="Wagner M."/>
            <person name="Rattei T."/>
            <person name="Horn M."/>
        </authorList>
    </citation>
    <scope>NUCLEOTIDE SEQUENCE [LARGE SCALE GENOMIC DNA]</scope>
    <source>
        <strain evidence="3 4">5a2</strain>
    </source>
</reference>
<keyword evidence="4" id="KW-1185">Reference proteome</keyword>
<dbReference type="Gene3D" id="1.25.40.10">
    <property type="entry name" value="Tetratricopeptide repeat domain"/>
    <property type="match status" value="2"/>
</dbReference>
<dbReference type="SMART" id="SM00028">
    <property type="entry name" value="TPR"/>
    <property type="match status" value="3"/>
</dbReference>
<feature type="repeat" description="TPR" evidence="1">
    <location>
        <begin position="121"/>
        <end position="154"/>
    </location>
</feature>
<keyword evidence="1" id="KW-0802">TPR repeat</keyword>
<dbReference type="KEGG" id="aas:Aasi_0496"/>
<dbReference type="AlphaFoldDB" id="B3ERQ1"/>
<evidence type="ECO:0000256" key="1">
    <source>
        <dbReference type="PROSITE-ProRule" id="PRU00339"/>
    </source>
</evidence>
<dbReference type="eggNOG" id="COG1729">
    <property type="taxonomic scope" value="Bacteria"/>
</dbReference>
<dbReference type="InterPro" id="IPR011990">
    <property type="entry name" value="TPR-like_helical_dom_sf"/>
</dbReference>
<dbReference type="EMBL" id="CP001102">
    <property type="protein sequence ID" value="ACE05903.1"/>
    <property type="molecule type" value="Genomic_DNA"/>
</dbReference>
<dbReference type="STRING" id="452471.Aasi_0496"/>
<organism evidence="3 4">
    <name type="scientific">Amoebophilus asiaticus (strain 5a2)</name>
    <dbReference type="NCBI Taxonomy" id="452471"/>
    <lineage>
        <taxon>Bacteria</taxon>
        <taxon>Pseudomonadati</taxon>
        <taxon>Bacteroidota</taxon>
        <taxon>Cytophagia</taxon>
        <taxon>Cytophagales</taxon>
        <taxon>Amoebophilaceae</taxon>
        <taxon>Candidatus Amoebophilus</taxon>
    </lineage>
</organism>
<evidence type="ECO:0000313" key="3">
    <source>
        <dbReference type="EMBL" id="ACE05903.1"/>
    </source>
</evidence>
<dbReference type="Pfam" id="PF13174">
    <property type="entry name" value="TPR_6"/>
    <property type="match status" value="1"/>
</dbReference>
<evidence type="ECO:0000313" key="4">
    <source>
        <dbReference type="Proteomes" id="UP000001227"/>
    </source>
</evidence>
<dbReference type="SUPFAM" id="SSF48452">
    <property type="entry name" value="TPR-like"/>
    <property type="match status" value="1"/>
</dbReference>
<protein>
    <submittedName>
        <fullName evidence="3">Uncharacterized protein</fullName>
    </submittedName>
</protein>
<keyword evidence="2" id="KW-0472">Membrane</keyword>
<keyword evidence="2" id="KW-1133">Transmembrane helix</keyword>
<keyword evidence="2" id="KW-0812">Transmembrane</keyword>
<dbReference type="InterPro" id="IPR019734">
    <property type="entry name" value="TPR_rpt"/>
</dbReference>
<gene>
    <name evidence="3" type="ordered locus">Aasi_0496</name>
</gene>
<name>B3ERQ1_AMOA5</name>
<dbReference type="HOGENOM" id="CLU_096069_0_1_10"/>
<dbReference type="OrthoDB" id="9808622at2"/>
<dbReference type="Proteomes" id="UP000001227">
    <property type="component" value="Chromosome"/>
</dbReference>
<evidence type="ECO:0000256" key="2">
    <source>
        <dbReference type="SAM" id="Phobius"/>
    </source>
</evidence>
<feature type="transmembrane region" description="Helical" evidence="2">
    <location>
        <begin position="15"/>
        <end position="34"/>
    </location>
</feature>
<accession>B3ERQ1</accession>
<dbReference type="PROSITE" id="PS50293">
    <property type="entry name" value="TPR_REGION"/>
    <property type="match status" value="1"/>
</dbReference>
<proteinExistence type="predicted"/>
<dbReference type="PROSITE" id="PS50005">
    <property type="entry name" value="TPR"/>
    <property type="match status" value="1"/>
</dbReference>